<evidence type="ECO:0000256" key="1">
    <source>
        <dbReference type="ARBA" id="ARBA00004651"/>
    </source>
</evidence>
<dbReference type="CDD" id="cd11386">
    <property type="entry name" value="MCP_signal"/>
    <property type="match status" value="1"/>
</dbReference>
<dbReference type="SUPFAM" id="SSF58104">
    <property type="entry name" value="Methyl-accepting chemotaxis protein (MCP) signaling domain"/>
    <property type="match status" value="1"/>
</dbReference>
<evidence type="ECO:0000256" key="9">
    <source>
        <dbReference type="PROSITE-ProRule" id="PRU00284"/>
    </source>
</evidence>
<dbReference type="EMBL" id="DOLB01000066">
    <property type="protein sequence ID" value="HBT48975.1"/>
    <property type="molecule type" value="Genomic_DNA"/>
</dbReference>
<dbReference type="SUPFAM" id="SSF103190">
    <property type="entry name" value="Sensory domain-like"/>
    <property type="match status" value="1"/>
</dbReference>
<dbReference type="Gene3D" id="1.10.287.950">
    <property type="entry name" value="Methyl-accepting chemotaxis protein"/>
    <property type="match status" value="1"/>
</dbReference>
<dbReference type="SMART" id="SM00304">
    <property type="entry name" value="HAMP"/>
    <property type="match status" value="1"/>
</dbReference>
<proteinExistence type="inferred from homology"/>
<feature type="domain" description="Methyl-accepting transducer" evidence="11">
    <location>
        <begin position="378"/>
        <end position="635"/>
    </location>
</feature>
<dbReference type="RefSeq" id="WP_278428863.1">
    <property type="nucleotide sequence ID" value="NZ_DOLB01000066.1"/>
</dbReference>
<evidence type="ECO:0000256" key="10">
    <source>
        <dbReference type="SAM" id="Phobius"/>
    </source>
</evidence>
<dbReference type="Proteomes" id="UP000264445">
    <property type="component" value="Unassembled WGS sequence"/>
</dbReference>
<organism evidence="13 14">
    <name type="scientific">Caldanaerobacter subterraneus</name>
    <dbReference type="NCBI Taxonomy" id="911092"/>
    <lineage>
        <taxon>Bacteria</taxon>
        <taxon>Bacillati</taxon>
        <taxon>Bacillota</taxon>
        <taxon>Clostridia</taxon>
        <taxon>Thermoanaerobacterales</taxon>
        <taxon>Thermoanaerobacteraceae</taxon>
        <taxon>Caldanaerobacter</taxon>
    </lineage>
</organism>
<dbReference type="Pfam" id="PF00015">
    <property type="entry name" value="MCPsignal"/>
    <property type="match status" value="1"/>
</dbReference>
<keyword evidence="5 10" id="KW-1133">Transmembrane helix</keyword>
<dbReference type="SMART" id="SM00283">
    <property type="entry name" value="MA"/>
    <property type="match status" value="1"/>
</dbReference>
<dbReference type="PROSITE" id="PS50885">
    <property type="entry name" value="HAMP"/>
    <property type="match status" value="1"/>
</dbReference>
<comment type="subcellular location">
    <subcellularLocation>
        <location evidence="1">Cell membrane</location>
        <topology evidence="1">Multi-pass membrane protein</topology>
    </subcellularLocation>
</comment>
<reference evidence="13 14" key="1">
    <citation type="journal article" date="2018" name="Nat. Biotechnol.">
        <title>A standardized bacterial taxonomy based on genome phylogeny substantially revises the tree of life.</title>
        <authorList>
            <person name="Parks D.H."/>
            <person name="Chuvochina M."/>
            <person name="Waite D.W."/>
            <person name="Rinke C."/>
            <person name="Skarshewski A."/>
            <person name="Chaumeil P.A."/>
            <person name="Hugenholtz P."/>
        </authorList>
    </citation>
    <scope>NUCLEOTIDE SEQUENCE [LARGE SCALE GENOMIC DNA]</scope>
    <source>
        <strain evidence="13">UBA12544</strain>
    </source>
</reference>
<feature type="transmembrane region" description="Helical" evidence="10">
    <location>
        <begin position="281"/>
        <end position="303"/>
    </location>
</feature>
<dbReference type="InterPro" id="IPR003660">
    <property type="entry name" value="HAMP_dom"/>
</dbReference>
<dbReference type="Gene3D" id="1.10.8.500">
    <property type="entry name" value="HAMP domain in histidine kinase"/>
    <property type="match status" value="1"/>
</dbReference>
<dbReference type="InterPro" id="IPR004089">
    <property type="entry name" value="MCPsignal_dom"/>
</dbReference>
<evidence type="ECO:0000256" key="2">
    <source>
        <dbReference type="ARBA" id="ARBA00022475"/>
    </source>
</evidence>
<comment type="similarity">
    <text evidence="8">Belongs to the methyl-accepting chemotaxis (MCP) protein family.</text>
</comment>
<evidence type="ECO:0000256" key="5">
    <source>
        <dbReference type="ARBA" id="ARBA00022989"/>
    </source>
</evidence>
<evidence type="ECO:0000259" key="11">
    <source>
        <dbReference type="PROSITE" id="PS50111"/>
    </source>
</evidence>
<sequence length="664" mass="72035">MKTKFSTNMMLKQKLIVIFILLSILPAILTAGLSLYQSKSLVEYQVSSLARQIAKEKVAYIDSFIEKVSAEVDSIGKNPDVISRDTAKTMEVLRNVKESDSNTLFVYIGNADKEIFIYPKTELPQGYDPTTRPWYKKAEESFGNIVITEPYQDAGTGKMVITVAKAFKLADGKTAVAAADISLDQIQSNITRTKVGEKGYAALLTENGTTIAHPKKEMILTNIAEKYDFGKTIVNNKSGNLKYRFGGEDKIAGFEQSKLTGWIAIATMPQSDYTTELNKSIIYTLVILAIISVLAVIIGLFLARNIANPILLGVSYLETVANGDFTGNVAEQFLRRHDEIGRLAEAINKLQANIRPLLSELKTSVETLTKNSEALSAVSQEIAASSNDVAKAIQEVASGASNQAQDLQEIVSLIGNITTSLEKVYNELGRVKENSEETSRLANTGKKELDDLISSISGVREAFEVVVEKLGTLKGSVGQVGEILEIIKGIAEQTNLLALNAAIEAARAGDAGRGFAVVADEIRKLAEQTRVSSDKISALLSDITSETDEVVRTSEEVSAQVNTQLENVENTIKAFDNILESVAAIAPMIKATYTEVDNTVKAKDIVLERVENISAVSEETSASAEEISASAEELAASTQEIAANAQQVLEVAKRIEKQVEQFKV</sequence>
<dbReference type="GO" id="GO:0007165">
    <property type="term" value="P:signal transduction"/>
    <property type="evidence" value="ECO:0007669"/>
    <property type="project" value="UniProtKB-KW"/>
</dbReference>
<keyword evidence="3" id="KW-0145">Chemotaxis</keyword>
<accession>A0A101E653</accession>
<evidence type="ECO:0000256" key="7">
    <source>
        <dbReference type="ARBA" id="ARBA00023224"/>
    </source>
</evidence>
<keyword evidence="6 10" id="KW-0472">Membrane</keyword>
<keyword evidence="7 9" id="KW-0807">Transducer</keyword>
<dbReference type="InterPro" id="IPR029151">
    <property type="entry name" value="Sensor-like_sf"/>
</dbReference>
<feature type="domain" description="HAMP" evidence="12">
    <location>
        <begin position="304"/>
        <end position="359"/>
    </location>
</feature>
<evidence type="ECO:0000256" key="8">
    <source>
        <dbReference type="ARBA" id="ARBA00029447"/>
    </source>
</evidence>
<dbReference type="Pfam" id="PF02743">
    <property type="entry name" value="dCache_1"/>
    <property type="match status" value="1"/>
</dbReference>
<dbReference type="PANTHER" id="PTHR32089:SF112">
    <property type="entry name" value="LYSOZYME-LIKE PROTEIN-RELATED"/>
    <property type="match status" value="1"/>
</dbReference>
<dbReference type="CDD" id="cd06225">
    <property type="entry name" value="HAMP"/>
    <property type="match status" value="1"/>
</dbReference>
<protein>
    <submittedName>
        <fullName evidence="13">Methyl-accepting chemotaxis protein</fullName>
    </submittedName>
</protein>
<dbReference type="PANTHER" id="PTHR32089">
    <property type="entry name" value="METHYL-ACCEPTING CHEMOTAXIS PROTEIN MCPB"/>
    <property type="match status" value="1"/>
</dbReference>
<comment type="caution">
    <text evidence="13">The sequence shown here is derived from an EMBL/GenBank/DDBJ whole genome shotgun (WGS) entry which is preliminary data.</text>
</comment>
<dbReference type="Gene3D" id="3.30.450.20">
    <property type="entry name" value="PAS domain"/>
    <property type="match status" value="2"/>
</dbReference>
<evidence type="ECO:0000256" key="4">
    <source>
        <dbReference type="ARBA" id="ARBA00022692"/>
    </source>
</evidence>
<keyword evidence="4 10" id="KW-0812">Transmembrane</keyword>
<evidence type="ECO:0000256" key="3">
    <source>
        <dbReference type="ARBA" id="ARBA00022500"/>
    </source>
</evidence>
<dbReference type="PROSITE" id="PS50111">
    <property type="entry name" value="CHEMOTAXIS_TRANSDUC_2"/>
    <property type="match status" value="1"/>
</dbReference>
<dbReference type="Pfam" id="PF00672">
    <property type="entry name" value="HAMP"/>
    <property type="match status" value="1"/>
</dbReference>
<dbReference type="GO" id="GO:0005886">
    <property type="term" value="C:plasma membrane"/>
    <property type="evidence" value="ECO:0007669"/>
    <property type="project" value="UniProtKB-SubCell"/>
</dbReference>
<evidence type="ECO:0000256" key="6">
    <source>
        <dbReference type="ARBA" id="ARBA00023136"/>
    </source>
</evidence>
<keyword evidence="2" id="KW-1003">Cell membrane</keyword>
<evidence type="ECO:0000313" key="14">
    <source>
        <dbReference type="Proteomes" id="UP000264445"/>
    </source>
</evidence>
<gene>
    <name evidence="13" type="ORF">DEA61_03840</name>
</gene>
<dbReference type="GO" id="GO:0006935">
    <property type="term" value="P:chemotaxis"/>
    <property type="evidence" value="ECO:0007669"/>
    <property type="project" value="UniProtKB-KW"/>
</dbReference>
<name>A0A101E653_9THEO</name>
<dbReference type="AlphaFoldDB" id="A0A101E653"/>
<evidence type="ECO:0000313" key="13">
    <source>
        <dbReference type="EMBL" id="HBT48975.1"/>
    </source>
</evidence>
<dbReference type="InterPro" id="IPR033479">
    <property type="entry name" value="dCache_1"/>
</dbReference>
<dbReference type="CDD" id="cd12913">
    <property type="entry name" value="PDC1_MCP_like"/>
    <property type="match status" value="1"/>
</dbReference>
<evidence type="ECO:0000259" key="12">
    <source>
        <dbReference type="PROSITE" id="PS50885"/>
    </source>
</evidence>
<dbReference type="CDD" id="cd12912">
    <property type="entry name" value="PDC2_MCP_like"/>
    <property type="match status" value="1"/>
</dbReference>